<feature type="domain" description="MobA/MobL protein" evidence="4">
    <location>
        <begin position="27"/>
        <end position="252"/>
    </location>
</feature>
<dbReference type="EMBL" id="FOLX01000001">
    <property type="protein sequence ID" value="SFC83764.1"/>
    <property type="molecule type" value="Genomic_DNA"/>
</dbReference>
<proteinExistence type="inferred from homology"/>
<comment type="similarity">
    <text evidence="1">Belongs to the MobA/MobL family.</text>
</comment>
<evidence type="ECO:0000256" key="2">
    <source>
        <dbReference type="ARBA" id="ARBA00022971"/>
    </source>
</evidence>
<dbReference type="AlphaFoldDB" id="A0A1I1MEC8"/>
<evidence type="ECO:0000256" key="1">
    <source>
        <dbReference type="ARBA" id="ARBA00010873"/>
    </source>
</evidence>
<feature type="region of interest" description="Disordered" evidence="3">
    <location>
        <begin position="159"/>
        <end position="193"/>
    </location>
</feature>
<keyword evidence="2" id="KW-0184">Conjugation</keyword>
<dbReference type="Proteomes" id="UP000231644">
    <property type="component" value="Unassembled WGS sequence"/>
</dbReference>
<keyword evidence="6" id="KW-1185">Reference proteome</keyword>
<reference evidence="5 6" key="1">
    <citation type="submission" date="2016-10" db="EMBL/GenBank/DDBJ databases">
        <authorList>
            <person name="de Groot N.N."/>
        </authorList>
    </citation>
    <scope>NUCLEOTIDE SEQUENCE [LARGE SCALE GENOMIC DNA]</scope>
    <source>
        <strain evidence="5 6">DSM 29619</strain>
    </source>
</reference>
<dbReference type="Pfam" id="PF03389">
    <property type="entry name" value="MobA_MobL"/>
    <property type="match status" value="1"/>
</dbReference>
<feature type="region of interest" description="Disordered" evidence="3">
    <location>
        <begin position="335"/>
        <end position="411"/>
    </location>
</feature>
<organism evidence="5 6">
    <name type="scientific">Pseudooceanicola nitratireducens</name>
    <dbReference type="NCBI Taxonomy" id="517719"/>
    <lineage>
        <taxon>Bacteria</taxon>
        <taxon>Pseudomonadati</taxon>
        <taxon>Pseudomonadota</taxon>
        <taxon>Alphaproteobacteria</taxon>
        <taxon>Rhodobacterales</taxon>
        <taxon>Paracoccaceae</taxon>
        <taxon>Pseudooceanicola</taxon>
    </lineage>
</organism>
<accession>A0A1I1MEC8</accession>
<dbReference type="OrthoDB" id="1826980at2"/>
<protein>
    <submittedName>
        <fullName evidence="5">MobA/MobL family protein</fullName>
    </submittedName>
</protein>
<evidence type="ECO:0000313" key="5">
    <source>
        <dbReference type="EMBL" id="SFC83764.1"/>
    </source>
</evidence>
<gene>
    <name evidence="5" type="ORF">SAMN05421762_2381</name>
</gene>
<dbReference type="Gene3D" id="3.30.930.30">
    <property type="match status" value="1"/>
</dbReference>
<name>A0A1I1MEC8_9RHOB</name>
<feature type="compositionally biased region" description="Basic and acidic residues" evidence="3">
    <location>
        <begin position="402"/>
        <end position="411"/>
    </location>
</feature>
<dbReference type="InterPro" id="IPR005053">
    <property type="entry name" value="MobA_MobL"/>
</dbReference>
<evidence type="ECO:0000313" key="6">
    <source>
        <dbReference type="Proteomes" id="UP000231644"/>
    </source>
</evidence>
<feature type="compositionally biased region" description="Basic and acidic residues" evidence="3">
    <location>
        <begin position="355"/>
        <end position="365"/>
    </location>
</feature>
<dbReference type="RefSeq" id="WP_093447809.1">
    <property type="nucleotide sequence ID" value="NZ_FNZG01000001.1"/>
</dbReference>
<feature type="compositionally biased region" description="Basic and acidic residues" evidence="3">
    <location>
        <begin position="169"/>
        <end position="184"/>
    </location>
</feature>
<evidence type="ECO:0000259" key="4">
    <source>
        <dbReference type="Pfam" id="PF03389"/>
    </source>
</evidence>
<evidence type="ECO:0000256" key="3">
    <source>
        <dbReference type="SAM" id="MobiDB-lite"/>
    </source>
</evidence>
<sequence length="411" mass="46226">MTLTVSHTERHSASWARFKVVQRSKGQSAVARAAYHLGAKLHDPRTGKTHNYTKRHGIELVGVFGWRNRDPQDLWQAAEEREKRKKNGAWIANAQTAREMTIALPVELAREDLHRILRGYALWLVERYGVAVQVVVHDPPRDGSKNLHCHILMTTRRVEPDAPQGLGRKARELDDRSAQEDISGHKSKSRGSSEIMAMREEWEDRMNRALDKAGSSRGRVDLCSHKVRYEKGQGAPKMPARHLGPARAAAARKILELNASFEAAGIAKEPEPNWLKEARADAELNAELDNLYRSLLWEARRTHGSDEEVPLVLMANIGLVLLGIARAIWGADFGRDPIDPASRKNPQRPNIRYGGGEDDRADSSRQDVAQGFDMPLDLEHQSAALPQTPEPPRVSPKKVWRRAPDRQRTGH</sequence>
<dbReference type="STRING" id="517719.SAMN05421762_2381"/>